<dbReference type="InterPro" id="IPR013324">
    <property type="entry name" value="RNA_pol_sigma_r3/r4-like"/>
</dbReference>
<keyword evidence="2" id="KW-0805">Transcription regulation</keyword>
<evidence type="ECO:0000256" key="3">
    <source>
        <dbReference type="ARBA" id="ARBA00023082"/>
    </source>
</evidence>
<dbReference type="EMBL" id="JACIBV010000001">
    <property type="protein sequence ID" value="MBB3728010.1"/>
    <property type="molecule type" value="Genomic_DNA"/>
</dbReference>
<evidence type="ECO:0000313" key="7">
    <source>
        <dbReference type="EMBL" id="MBB3728010.1"/>
    </source>
</evidence>
<keyword evidence="3" id="KW-0731">Sigma factor</keyword>
<evidence type="ECO:0000259" key="6">
    <source>
        <dbReference type="Pfam" id="PF08281"/>
    </source>
</evidence>
<name>A0A7W5VA92_9ACTN</name>
<dbReference type="GeneID" id="95390274"/>
<dbReference type="Proteomes" id="UP000579945">
    <property type="component" value="Unassembled WGS sequence"/>
</dbReference>
<keyword evidence="8" id="KW-1185">Reference proteome</keyword>
<feature type="transmembrane region" description="Helical" evidence="5">
    <location>
        <begin position="172"/>
        <end position="192"/>
    </location>
</feature>
<evidence type="ECO:0000256" key="1">
    <source>
        <dbReference type="ARBA" id="ARBA00010641"/>
    </source>
</evidence>
<evidence type="ECO:0000256" key="5">
    <source>
        <dbReference type="SAM" id="Phobius"/>
    </source>
</evidence>
<dbReference type="InterPro" id="IPR011042">
    <property type="entry name" value="6-blade_b-propeller_TolB-like"/>
</dbReference>
<dbReference type="RefSeq" id="WP_183649369.1">
    <property type="nucleotide sequence ID" value="NZ_JACIBV010000001.1"/>
</dbReference>
<keyword evidence="5" id="KW-1133">Transmembrane helix</keyword>
<dbReference type="GO" id="GO:0006352">
    <property type="term" value="P:DNA-templated transcription initiation"/>
    <property type="evidence" value="ECO:0007669"/>
    <property type="project" value="InterPro"/>
</dbReference>
<dbReference type="InterPro" id="IPR036388">
    <property type="entry name" value="WH-like_DNA-bd_sf"/>
</dbReference>
<dbReference type="Pfam" id="PF08281">
    <property type="entry name" value="Sigma70_r4_2"/>
    <property type="match status" value="1"/>
</dbReference>
<keyword evidence="5" id="KW-0472">Membrane</keyword>
<sequence>MGPPGDFTDFVLIKGMGFVRYGVVLTGDQREGADLAKEALSCLEGPRSGNADSFIGTTMTRLYVSSRRRRRPPSIPASDITAHGGDPEVWRQLEELPALPRAVIILRSYGGLSNEEIAKVLDLPLSTVRDQTVPFRQDDLLRTLDAAAATAQPADLLSDLARLRRRRGRRRLRSAAVAGLALATIAGVAVLVRPTIAAPAAPLSATARPEPSTVGLATAAQEVWPHAVSMLPARSADGLVYQPAVAIDDRRVVLLAQRRLGYDDVRLDVYDAGTGRLTRFAKLPGDDETRRFATDGRFVVWSALSLREDDTLETRFWRVPVKGGRPRLVTKAAQGDALAPSQTHFQLGGGYLLWNTDKAIYRLPLSGRGRREKVREGLRLLEWPWAADLSGRTLTDLETGRSRELVTRERGLARCSPDWCVERNAISGLMTARRTDGSGSVELPGSTTEGPILNRFVVLRLRAGLKVIKDLRAGTLATFDPAEPALTTSLGDRTAQGTLLAWSDSAGRDLWVLNLKAVR</sequence>
<evidence type="ECO:0000313" key="8">
    <source>
        <dbReference type="Proteomes" id="UP000579945"/>
    </source>
</evidence>
<dbReference type="GO" id="GO:0016987">
    <property type="term" value="F:sigma factor activity"/>
    <property type="evidence" value="ECO:0007669"/>
    <property type="project" value="UniProtKB-KW"/>
</dbReference>
<dbReference type="AlphaFoldDB" id="A0A7W5VA92"/>
<comment type="caution">
    <text evidence="7">The sequence shown here is derived from an EMBL/GenBank/DDBJ whole genome shotgun (WGS) entry which is preliminary data.</text>
</comment>
<gene>
    <name evidence="7" type="ORF">FHR33_003870</name>
</gene>
<evidence type="ECO:0000256" key="2">
    <source>
        <dbReference type="ARBA" id="ARBA00023015"/>
    </source>
</evidence>
<keyword evidence="4" id="KW-0804">Transcription</keyword>
<keyword evidence="5" id="KW-0812">Transmembrane</keyword>
<dbReference type="Gene3D" id="2.120.10.30">
    <property type="entry name" value="TolB, C-terminal domain"/>
    <property type="match status" value="1"/>
</dbReference>
<evidence type="ECO:0000256" key="4">
    <source>
        <dbReference type="ARBA" id="ARBA00023163"/>
    </source>
</evidence>
<feature type="domain" description="RNA polymerase sigma factor 70 region 4 type 2" evidence="6">
    <location>
        <begin position="89"/>
        <end position="129"/>
    </location>
</feature>
<dbReference type="InterPro" id="IPR013249">
    <property type="entry name" value="RNA_pol_sigma70_r4_t2"/>
</dbReference>
<dbReference type="Gene3D" id="1.10.10.10">
    <property type="entry name" value="Winged helix-like DNA-binding domain superfamily/Winged helix DNA-binding domain"/>
    <property type="match status" value="1"/>
</dbReference>
<dbReference type="SUPFAM" id="SSF69304">
    <property type="entry name" value="Tricorn protease N-terminal domain"/>
    <property type="match status" value="1"/>
</dbReference>
<accession>A0A7W5VA92</accession>
<protein>
    <recommendedName>
        <fullName evidence="6">RNA polymerase sigma factor 70 region 4 type 2 domain-containing protein</fullName>
    </recommendedName>
</protein>
<dbReference type="SUPFAM" id="SSF88659">
    <property type="entry name" value="Sigma3 and sigma4 domains of RNA polymerase sigma factors"/>
    <property type="match status" value="1"/>
</dbReference>
<organism evidence="7 8">
    <name type="scientific">Nonomuraea dietziae</name>
    <dbReference type="NCBI Taxonomy" id="65515"/>
    <lineage>
        <taxon>Bacteria</taxon>
        <taxon>Bacillati</taxon>
        <taxon>Actinomycetota</taxon>
        <taxon>Actinomycetes</taxon>
        <taxon>Streptosporangiales</taxon>
        <taxon>Streptosporangiaceae</taxon>
        <taxon>Nonomuraea</taxon>
    </lineage>
</organism>
<proteinExistence type="inferred from homology"/>
<comment type="similarity">
    <text evidence="1">Belongs to the sigma-70 factor family. ECF subfamily.</text>
</comment>
<dbReference type="GO" id="GO:0003677">
    <property type="term" value="F:DNA binding"/>
    <property type="evidence" value="ECO:0007669"/>
    <property type="project" value="InterPro"/>
</dbReference>
<reference evidence="7 8" key="1">
    <citation type="submission" date="2020-08" db="EMBL/GenBank/DDBJ databases">
        <title>Sequencing the genomes of 1000 actinobacteria strains.</title>
        <authorList>
            <person name="Klenk H.-P."/>
        </authorList>
    </citation>
    <scope>NUCLEOTIDE SEQUENCE [LARGE SCALE GENOMIC DNA]</scope>
    <source>
        <strain evidence="7 8">DSM 44320</strain>
    </source>
</reference>